<protein>
    <submittedName>
        <fullName evidence="2">ATP-binding protein</fullName>
    </submittedName>
</protein>
<dbReference type="Pfam" id="PF01637">
    <property type="entry name" value="ATPase_2"/>
    <property type="match status" value="1"/>
</dbReference>
<feature type="domain" description="ATPase" evidence="1">
    <location>
        <begin position="8"/>
        <end position="177"/>
    </location>
</feature>
<dbReference type="InterPro" id="IPR027417">
    <property type="entry name" value="P-loop_NTPase"/>
</dbReference>
<organism evidence="2 3">
    <name type="scientific">Actinoallomurus vinaceus</name>
    <dbReference type="NCBI Taxonomy" id="1080074"/>
    <lineage>
        <taxon>Bacteria</taxon>
        <taxon>Bacillati</taxon>
        <taxon>Actinomycetota</taxon>
        <taxon>Actinomycetes</taxon>
        <taxon>Streptosporangiales</taxon>
        <taxon>Thermomonosporaceae</taxon>
        <taxon>Actinoallomurus</taxon>
    </lineage>
</organism>
<evidence type="ECO:0000313" key="3">
    <source>
        <dbReference type="Proteomes" id="UP001501442"/>
    </source>
</evidence>
<keyword evidence="3" id="KW-1185">Reference proteome</keyword>
<dbReference type="PANTHER" id="PTHR34704:SF2">
    <property type="entry name" value="ATPASE"/>
    <property type="match status" value="1"/>
</dbReference>
<dbReference type="PANTHER" id="PTHR34704">
    <property type="entry name" value="ATPASE"/>
    <property type="match status" value="1"/>
</dbReference>
<evidence type="ECO:0000259" key="1">
    <source>
        <dbReference type="Pfam" id="PF01637"/>
    </source>
</evidence>
<dbReference type="Gene3D" id="3.40.50.300">
    <property type="entry name" value="P-loop containing nucleotide triphosphate hydrolases"/>
    <property type="match status" value="1"/>
</dbReference>
<dbReference type="InterPro" id="IPR011579">
    <property type="entry name" value="ATPase_dom"/>
</dbReference>
<dbReference type="RefSeq" id="WP_345431525.1">
    <property type="nucleotide sequence ID" value="NZ_BAABHK010000004.1"/>
</dbReference>
<accession>A0ABP8U7J7</accession>
<dbReference type="GO" id="GO:0005524">
    <property type="term" value="F:ATP binding"/>
    <property type="evidence" value="ECO:0007669"/>
    <property type="project" value="UniProtKB-KW"/>
</dbReference>
<proteinExistence type="predicted"/>
<comment type="caution">
    <text evidence="2">The sequence shown here is derived from an EMBL/GenBank/DDBJ whole genome shotgun (WGS) entry which is preliminary data.</text>
</comment>
<dbReference type="EMBL" id="BAABHK010000004">
    <property type="protein sequence ID" value="GAA4625781.1"/>
    <property type="molecule type" value="Genomic_DNA"/>
</dbReference>
<keyword evidence="2" id="KW-0067">ATP-binding</keyword>
<evidence type="ECO:0000313" key="2">
    <source>
        <dbReference type="EMBL" id="GAA4625781.1"/>
    </source>
</evidence>
<name>A0ABP8U7J7_9ACTN</name>
<dbReference type="Proteomes" id="UP001501442">
    <property type="component" value="Unassembled WGS sequence"/>
</dbReference>
<gene>
    <name evidence="2" type="ORF">GCM10023196_031300</name>
</gene>
<keyword evidence="2" id="KW-0547">Nucleotide-binding</keyword>
<sequence>MIAKPERLFDRDFEWRHLTTFVSRRPDRPQLGVVSGRRRQGKTYLLEALTRQCEGFYFGATEATETESLTLFADALAEYLAAPVPMRFTGWDEAITYLFSIADSLQGPVVIDEFPYLSKASPSLPSILQRELDRGVSRRTPISLLLCGSAMSVMGGLLAGSAPLRGRANLELVIRPFPYPLAARFWEVTEPRLAVLLHSIVGGTPAYRRFVNDQSPAGLDDFDDWVLRTVLDPGTPLFREARYLLEEEADVRDTALYHSILAAVANGNNTRGAIAGYIGRKAADIGHHLNVLEDCCLLRRDADLFRSGRSRYRIAEPLIVFYEAVMRPRWGLLESGRAAPIWADAKPRFLSQVAGPHFEQLCRDFAMLAPSHVFGDLPGDVGSGVVTGAREQIEVDVVVLGPAVPGEPRRVLSLGEAKWGDVMGVRHVDRLRRARDLLGDRGYDVRDTVLACYSGAGFDERLRDDSGRIALIGLDELYDVS</sequence>
<reference evidence="3" key="1">
    <citation type="journal article" date="2019" name="Int. J. Syst. Evol. Microbiol.">
        <title>The Global Catalogue of Microorganisms (GCM) 10K type strain sequencing project: providing services to taxonomists for standard genome sequencing and annotation.</title>
        <authorList>
            <consortium name="The Broad Institute Genomics Platform"/>
            <consortium name="The Broad Institute Genome Sequencing Center for Infectious Disease"/>
            <person name="Wu L."/>
            <person name="Ma J."/>
        </authorList>
    </citation>
    <scope>NUCLEOTIDE SEQUENCE [LARGE SCALE GENOMIC DNA]</scope>
    <source>
        <strain evidence="3">JCM 17939</strain>
    </source>
</reference>
<dbReference type="SUPFAM" id="SSF52540">
    <property type="entry name" value="P-loop containing nucleoside triphosphate hydrolases"/>
    <property type="match status" value="1"/>
</dbReference>